<dbReference type="Pfam" id="PF02900">
    <property type="entry name" value="LigB"/>
    <property type="match status" value="1"/>
</dbReference>
<comment type="cofactor">
    <cofactor evidence="1">
        <name>Zn(2+)</name>
        <dbReference type="ChEBI" id="CHEBI:29105"/>
    </cofactor>
</comment>
<evidence type="ECO:0000313" key="7">
    <source>
        <dbReference type="EMBL" id="WDF67402.1"/>
    </source>
</evidence>
<dbReference type="Gene3D" id="3.40.830.10">
    <property type="entry name" value="LigB-like"/>
    <property type="match status" value="1"/>
</dbReference>
<dbReference type="SUPFAM" id="SSF53213">
    <property type="entry name" value="LigB-like"/>
    <property type="match status" value="1"/>
</dbReference>
<keyword evidence="3" id="KW-0479">Metal-binding</keyword>
<dbReference type="GO" id="GO:0050297">
    <property type="term" value="F:stizolobate synthase activity"/>
    <property type="evidence" value="ECO:0007669"/>
    <property type="project" value="UniProtKB-EC"/>
</dbReference>
<dbReference type="EMBL" id="CP117880">
    <property type="protein sequence ID" value="WDF67402.1"/>
    <property type="molecule type" value="Genomic_DNA"/>
</dbReference>
<evidence type="ECO:0000313" key="8">
    <source>
        <dbReference type="Proteomes" id="UP001221558"/>
    </source>
</evidence>
<feature type="domain" description="Extradiol ring-cleavage dioxygenase class III enzyme subunit B" evidence="6">
    <location>
        <begin position="55"/>
        <end position="261"/>
    </location>
</feature>
<dbReference type="PANTHER" id="PTHR30096">
    <property type="entry name" value="4,5-DOPA DIOXYGENASE EXTRADIOL-LIKE PROTEIN"/>
    <property type="match status" value="1"/>
</dbReference>
<comment type="similarity">
    <text evidence="2">Belongs to the DODA-type extradiol aromatic ring-opening dioxygenase family.</text>
</comment>
<keyword evidence="8" id="KW-1185">Reference proteome</keyword>
<protein>
    <submittedName>
        <fullName evidence="7">4,5-DOPA dioxygenase extradiol</fullName>
        <ecNumber evidence="7">1.13.11.29</ecNumber>
    </submittedName>
</protein>
<dbReference type="RefSeq" id="WP_274266131.1">
    <property type="nucleotide sequence ID" value="NZ_CP117880.1"/>
</dbReference>
<sequence length="293" mass="32639">MTRKDFIGIASVLPLVGATVKLNALNRFLDEANYTEKMPVLFLGHGSPMNAIEENEFVEEFRKLGKTMDKPSAILVISAHWETRGTYVTAMEHPQTIHDFGGFPQALFDVQYPAPGSPDLAAATQQIVQHTAVQLDDKWGLDHGAWSVVKHLYPAADVPVIQMSIDYSQPASYHYSLAKDLAKLRRKGVLIVGSGNMVHNLRMVSWQHLNATYGYDWAIEANEKMKAFIQDGNHQALIDFRKQGRAFELAIPTPEHYLPLIYSLALQDDKDGIFLFNDSPVAGALTMTSVKIS</sequence>
<evidence type="ECO:0000256" key="5">
    <source>
        <dbReference type="ARBA" id="ARBA00023002"/>
    </source>
</evidence>
<dbReference type="CDD" id="cd07363">
    <property type="entry name" value="45_DOPA_Dioxygenase"/>
    <property type="match status" value="1"/>
</dbReference>
<keyword evidence="4" id="KW-0862">Zinc</keyword>
<dbReference type="PIRSF" id="PIRSF006157">
    <property type="entry name" value="Doxgns_DODA"/>
    <property type="match status" value="1"/>
</dbReference>
<dbReference type="Proteomes" id="UP001221558">
    <property type="component" value="Chromosome"/>
</dbReference>
<reference evidence="7 8" key="1">
    <citation type="submission" date="2023-02" db="EMBL/GenBank/DDBJ databases">
        <title>Genome sequence of Sphingobacterium sp. KACC 22765.</title>
        <authorList>
            <person name="Kim S."/>
            <person name="Heo J."/>
            <person name="Kwon S.-W."/>
        </authorList>
    </citation>
    <scope>NUCLEOTIDE SEQUENCE [LARGE SCALE GENOMIC DNA]</scope>
    <source>
        <strain evidence="7 8">KACC 22765</strain>
    </source>
</reference>
<keyword evidence="5 7" id="KW-0560">Oxidoreductase</keyword>
<accession>A0ABY7WCL2</accession>
<dbReference type="InterPro" id="IPR014436">
    <property type="entry name" value="Extradiol_dOase_DODA"/>
</dbReference>
<organism evidence="7 8">
    <name type="scientific">Sphingobacterium oryzagri</name>
    <dbReference type="NCBI Taxonomy" id="3025669"/>
    <lineage>
        <taxon>Bacteria</taxon>
        <taxon>Pseudomonadati</taxon>
        <taxon>Bacteroidota</taxon>
        <taxon>Sphingobacteriia</taxon>
        <taxon>Sphingobacteriales</taxon>
        <taxon>Sphingobacteriaceae</taxon>
        <taxon>Sphingobacterium</taxon>
    </lineage>
</organism>
<gene>
    <name evidence="7" type="primary">ygiD</name>
    <name evidence="7" type="ORF">PQ465_13940</name>
</gene>
<evidence type="ECO:0000256" key="2">
    <source>
        <dbReference type="ARBA" id="ARBA00007581"/>
    </source>
</evidence>
<evidence type="ECO:0000256" key="4">
    <source>
        <dbReference type="ARBA" id="ARBA00022833"/>
    </source>
</evidence>
<dbReference type="PANTHER" id="PTHR30096:SF0">
    <property type="entry name" value="4,5-DOPA DIOXYGENASE EXTRADIOL-LIKE PROTEIN"/>
    <property type="match status" value="1"/>
</dbReference>
<evidence type="ECO:0000259" key="6">
    <source>
        <dbReference type="Pfam" id="PF02900"/>
    </source>
</evidence>
<dbReference type="NCBIfam" id="NF007914">
    <property type="entry name" value="PRK10628.1"/>
    <property type="match status" value="1"/>
</dbReference>
<name>A0ABY7WCL2_9SPHI</name>
<evidence type="ECO:0000256" key="3">
    <source>
        <dbReference type="ARBA" id="ARBA00022723"/>
    </source>
</evidence>
<keyword evidence="7" id="KW-0223">Dioxygenase</keyword>
<dbReference type="InterPro" id="IPR004183">
    <property type="entry name" value="Xdiol_dOase_suB"/>
</dbReference>
<proteinExistence type="inferred from homology"/>
<evidence type="ECO:0000256" key="1">
    <source>
        <dbReference type="ARBA" id="ARBA00001947"/>
    </source>
</evidence>
<dbReference type="EC" id="1.13.11.29" evidence="7"/>